<accession>A0A8B7YNN3</accession>
<feature type="transmembrane region" description="Helical" evidence="6">
    <location>
        <begin position="164"/>
        <end position="186"/>
    </location>
</feature>
<dbReference type="KEGG" id="aplc:110981117"/>
<feature type="transmembrane region" description="Helical" evidence="6">
    <location>
        <begin position="198"/>
        <end position="218"/>
    </location>
</feature>
<evidence type="ECO:0000313" key="8">
    <source>
        <dbReference type="RefSeq" id="XP_022094058.1"/>
    </source>
</evidence>
<evidence type="ECO:0000313" key="11">
    <source>
        <dbReference type="RefSeq" id="XP_022094061.1"/>
    </source>
</evidence>
<feature type="transmembrane region" description="Helical" evidence="6">
    <location>
        <begin position="457"/>
        <end position="478"/>
    </location>
</feature>
<dbReference type="RefSeq" id="XP_022094061.1">
    <property type="nucleotide sequence ID" value="XM_022238369.1"/>
</dbReference>
<dbReference type="RefSeq" id="XP_022094060.1">
    <property type="nucleotide sequence ID" value="XM_022238368.1"/>
</dbReference>
<keyword evidence="5 6" id="KW-0472">Membrane</keyword>
<evidence type="ECO:0000313" key="10">
    <source>
        <dbReference type="RefSeq" id="XP_022094060.1"/>
    </source>
</evidence>
<feature type="transmembrane region" description="Helical" evidence="6">
    <location>
        <begin position="230"/>
        <end position="250"/>
    </location>
</feature>
<evidence type="ECO:0000256" key="5">
    <source>
        <dbReference type="ARBA" id="ARBA00023136"/>
    </source>
</evidence>
<dbReference type="GO" id="GO:0140410">
    <property type="term" value="F:monoatomic cation:bicarbonate symporter activity"/>
    <property type="evidence" value="ECO:0007669"/>
    <property type="project" value="TreeGrafter"/>
</dbReference>
<evidence type="ECO:0000256" key="4">
    <source>
        <dbReference type="ARBA" id="ARBA00022989"/>
    </source>
</evidence>
<evidence type="ECO:0000313" key="7">
    <source>
        <dbReference type="Proteomes" id="UP000694845"/>
    </source>
</evidence>
<evidence type="ECO:0000256" key="3">
    <source>
        <dbReference type="ARBA" id="ARBA00022692"/>
    </source>
</evidence>
<dbReference type="InterPro" id="IPR050799">
    <property type="entry name" value="ZIP_Transporter"/>
</dbReference>
<comment type="subcellular location">
    <subcellularLocation>
        <location evidence="1">Membrane</location>
        <topology evidence="1">Multi-pass membrane protein</topology>
    </subcellularLocation>
</comment>
<name>A0A8B7YNN3_ACAPL</name>
<evidence type="ECO:0000256" key="6">
    <source>
        <dbReference type="SAM" id="Phobius"/>
    </source>
</evidence>
<feature type="transmembrane region" description="Helical" evidence="6">
    <location>
        <begin position="391"/>
        <end position="413"/>
    </location>
</feature>
<reference evidence="8 9" key="1">
    <citation type="submission" date="2025-04" db="UniProtKB">
        <authorList>
            <consortium name="RefSeq"/>
        </authorList>
    </citation>
    <scope>IDENTIFICATION</scope>
</reference>
<dbReference type="GO" id="GO:0005886">
    <property type="term" value="C:plasma membrane"/>
    <property type="evidence" value="ECO:0007669"/>
    <property type="project" value="TreeGrafter"/>
</dbReference>
<protein>
    <submittedName>
        <fullName evidence="8 9">Zinc transporter ZIP14-like isoform X1</fullName>
    </submittedName>
</protein>
<evidence type="ECO:0000256" key="1">
    <source>
        <dbReference type="ARBA" id="ARBA00004141"/>
    </source>
</evidence>
<dbReference type="OrthoDB" id="200954at2759"/>
<dbReference type="GO" id="GO:0071578">
    <property type="term" value="P:zinc ion import across plasma membrane"/>
    <property type="evidence" value="ECO:0007669"/>
    <property type="project" value="TreeGrafter"/>
</dbReference>
<dbReference type="GO" id="GO:0005385">
    <property type="term" value="F:zinc ion transmembrane transporter activity"/>
    <property type="evidence" value="ECO:0007669"/>
    <property type="project" value="TreeGrafter"/>
</dbReference>
<organism evidence="7 10">
    <name type="scientific">Acanthaster planci</name>
    <name type="common">Crown-of-thorns starfish</name>
    <dbReference type="NCBI Taxonomy" id="133434"/>
    <lineage>
        <taxon>Eukaryota</taxon>
        <taxon>Metazoa</taxon>
        <taxon>Echinodermata</taxon>
        <taxon>Eleutherozoa</taxon>
        <taxon>Asterozoa</taxon>
        <taxon>Asteroidea</taxon>
        <taxon>Valvatacea</taxon>
        <taxon>Valvatida</taxon>
        <taxon>Acanthasteridae</taxon>
        <taxon>Acanthaster</taxon>
    </lineage>
</organism>
<keyword evidence="4 6" id="KW-1133">Transmembrane helix</keyword>
<dbReference type="AlphaFoldDB" id="A0A8B7YNN3"/>
<dbReference type="Proteomes" id="UP000694845">
    <property type="component" value="Unplaced"/>
</dbReference>
<dbReference type="RefSeq" id="XP_022094058.1">
    <property type="nucleotide sequence ID" value="XM_022238366.1"/>
</dbReference>
<gene>
    <name evidence="8 9 10 11" type="primary">LOC110981117</name>
</gene>
<dbReference type="Pfam" id="PF02535">
    <property type="entry name" value="Zip"/>
    <property type="match status" value="1"/>
</dbReference>
<dbReference type="PANTHER" id="PTHR12191:SF37">
    <property type="entry name" value="ZINC TRANSPORTER FOI"/>
    <property type="match status" value="1"/>
</dbReference>
<sequence>MASLLQRIWNGGPSLWLAVAVTCMLLGSSHTSILPGASEMFRAGLGLDLTGGKVRERRHVANESSLMQIIDAFGASGAMTKEQLQKLQTAMNSQCHSVDKLLSYHSLTEEDLLNNTAAALQEICPSLLYQTALHSCSHHDHEDDHHHDHDHGYHEGEEPTTAQVWGYGILCVTIINLGSLMGAFVVPCMDKKVYKLILTYLVGLAVGTLTGSALLHLIPKTYQVHEDDVVWRNTCILAGIYIFFMAERFLKIFSTRKDLNREKKQQDGITHISGMHDMTPHDEPYKITSGDSALGLSDSIPTLETKDAFVQKDNDLTKNGKVHIATVAYMIVFGDGLHNFVDGLAIGASFSTSLLAGFSTCIAIACEEFPHELGDFAILLKSGLSVKQAMAFNFTSALACYIGLVIGIVVGRLTSAEPYIFALAAGMFLYIALADMLPEISNVASKDNFKLSQELKIFLLQNAGILTGFAIMILLSVYHHQIQIKG</sequence>
<dbReference type="PANTHER" id="PTHR12191">
    <property type="entry name" value="SOLUTE CARRIER FAMILY 39"/>
    <property type="match status" value="1"/>
</dbReference>
<keyword evidence="7" id="KW-1185">Reference proteome</keyword>
<keyword evidence="3 6" id="KW-0812">Transmembrane</keyword>
<dbReference type="GeneID" id="110981117"/>
<evidence type="ECO:0000256" key="2">
    <source>
        <dbReference type="ARBA" id="ARBA00006939"/>
    </source>
</evidence>
<comment type="similarity">
    <text evidence="2">Belongs to the ZIP transporter (TC 2.A.5) family.</text>
</comment>
<dbReference type="RefSeq" id="XP_022094059.1">
    <property type="nucleotide sequence ID" value="XM_022238367.1"/>
</dbReference>
<dbReference type="GO" id="GO:0030003">
    <property type="term" value="P:intracellular monoatomic cation homeostasis"/>
    <property type="evidence" value="ECO:0007669"/>
    <property type="project" value="TreeGrafter"/>
</dbReference>
<proteinExistence type="inferred from homology"/>
<feature type="transmembrane region" description="Helical" evidence="6">
    <location>
        <begin position="419"/>
        <end position="437"/>
    </location>
</feature>
<dbReference type="InterPro" id="IPR003689">
    <property type="entry name" value="ZIP"/>
</dbReference>
<evidence type="ECO:0000313" key="9">
    <source>
        <dbReference type="RefSeq" id="XP_022094059.1"/>
    </source>
</evidence>